<keyword evidence="2" id="KW-1185">Reference proteome</keyword>
<evidence type="ECO:0000313" key="2">
    <source>
        <dbReference type="Proteomes" id="UP000641932"/>
    </source>
</evidence>
<dbReference type="InterPro" id="IPR000992">
    <property type="entry name" value="SRP1_TIP1"/>
</dbReference>
<evidence type="ECO:0000313" key="1">
    <source>
        <dbReference type="EMBL" id="GGO85473.1"/>
    </source>
</evidence>
<dbReference type="AlphaFoldDB" id="A0A917ZL22"/>
<name>A0A917ZL22_9ACTN</name>
<dbReference type="PROSITE" id="PS00724">
    <property type="entry name" value="SRP1_TIP1"/>
    <property type="match status" value="1"/>
</dbReference>
<accession>A0A917ZL22</accession>
<reference evidence="1" key="1">
    <citation type="journal article" date="2014" name="Int. J. Syst. Evol. Microbiol.">
        <title>Complete genome sequence of Corynebacterium casei LMG S-19264T (=DSM 44701T), isolated from a smear-ripened cheese.</title>
        <authorList>
            <consortium name="US DOE Joint Genome Institute (JGI-PGF)"/>
            <person name="Walter F."/>
            <person name="Albersmeier A."/>
            <person name="Kalinowski J."/>
            <person name="Ruckert C."/>
        </authorList>
    </citation>
    <scope>NUCLEOTIDE SEQUENCE</scope>
    <source>
        <strain evidence="1">CGMCC 4.7201</strain>
    </source>
</reference>
<organism evidence="1 2">
    <name type="scientific">Wenjunlia tyrosinilytica</name>
    <dbReference type="NCBI Taxonomy" id="1544741"/>
    <lineage>
        <taxon>Bacteria</taxon>
        <taxon>Bacillati</taxon>
        <taxon>Actinomycetota</taxon>
        <taxon>Actinomycetes</taxon>
        <taxon>Kitasatosporales</taxon>
        <taxon>Streptomycetaceae</taxon>
        <taxon>Wenjunlia</taxon>
    </lineage>
</organism>
<sequence length="281" mass="29449">MRVELASEPGTPDRPNEDFASVALPAGGRGGTLVVLDGVTPPRGDDGCVHGVPWYTSRLGGAMLELSASHPSLTLGECLGGAIERTAAAHRGRCDLSHVRTPQATAVAVRWSDSSLEYLVLSDSVLLLERDTGVDAVLDDRLGSLPERVRELGRAYRALPPGSPERAAAAAEYGTAVEALRNAEGGFFTAAADPSVAGRAVTGTVERESVRAVAALTDGATRLVQLFGVADWASSMGLLRKEGPAELIARVRAAEKADLETTEHPRWKAHDDATAVLVELG</sequence>
<comment type="caution">
    <text evidence="1">The sequence shown here is derived from an EMBL/GenBank/DDBJ whole genome shotgun (WGS) entry which is preliminary data.</text>
</comment>
<dbReference type="Proteomes" id="UP000641932">
    <property type="component" value="Unassembled WGS sequence"/>
</dbReference>
<dbReference type="RefSeq" id="WP_189131146.1">
    <property type="nucleotide sequence ID" value="NZ_BMMS01000007.1"/>
</dbReference>
<gene>
    <name evidence="1" type="ORF">GCM10012280_19330</name>
</gene>
<dbReference type="EMBL" id="BMMS01000007">
    <property type="protein sequence ID" value="GGO85473.1"/>
    <property type="molecule type" value="Genomic_DNA"/>
</dbReference>
<evidence type="ECO:0008006" key="3">
    <source>
        <dbReference type="Google" id="ProtNLM"/>
    </source>
</evidence>
<protein>
    <recommendedName>
        <fullName evidence="3">Protein phosphatase 2C-like protein</fullName>
    </recommendedName>
</protein>
<reference evidence="1" key="2">
    <citation type="submission" date="2020-09" db="EMBL/GenBank/DDBJ databases">
        <authorList>
            <person name="Sun Q."/>
            <person name="Zhou Y."/>
        </authorList>
    </citation>
    <scope>NUCLEOTIDE SEQUENCE</scope>
    <source>
        <strain evidence="1">CGMCC 4.7201</strain>
    </source>
</reference>
<proteinExistence type="predicted"/>